<dbReference type="EMBL" id="AP019368">
    <property type="protein sequence ID" value="BBH53470.1"/>
    <property type="molecule type" value="Genomic_DNA"/>
</dbReference>
<evidence type="ECO:0000313" key="3">
    <source>
        <dbReference type="Proteomes" id="UP000291236"/>
    </source>
</evidence>
<sequence length="127" mass="15467">MCSHFSDDDSFDERRIELEKKKQKKLEKQLRLKQKAELIQELQKIREHNTNCHHNFNLCLENSNKYPRGTLKWALEFLSAQADTDQEFLRKIYLERAQLWHPDKNNDKNHLAMQYLNEAWQIVKKNR</sequence>
<proteinExistence type="predicted"/>
<gene>
    <name evidence="2" type="ORF">JCM31447_19130</name>
</gene>
<dbReference type="SUPFAM" id="SSF46565">
    <property type="entry name" value="Chaperone J-domain"/>
    <property type="match status" value="1"/>
</dbReference>
<dbReference type="Pfam" id="PF00226">
    <property type="entry name" value="DnaJ"/>
    <property type="match status" value="1"/>
</dbReference>
<protein>
    <recommendedName>
        <fullName evidence="1">J domain-containing protein</fullName>
    </recommendedName>
</protein>
<dbReference type="RefSeq" id="WP_130609359.1">
    <property type="nucleotide sequence ID" value="NZ_AP019368.1"/>
</dbReference>
<dbReference type="AlphaFoldDB" id="A0A4P2VNC2"/>
<dbReference type="CDD" id="cd06257">
    <property type="entry name" value="DnaJ"/>
    <property type="match status" value="1"/>
</dbReference>
<dbReference type="Gene3D" id="1.10.287.110">
    <property type="entry name" value="DnaJ domain"/>
    <property type="match status" value="1"/>
</dbReference>
<evidence type="ECO:0000313" key="2">
    <source>
        <dbReference type="EMBL" id="BBH53470.1"/>
    </source>
</evidence>
<dbReference type="InterPro" id="IPR036869">
    <property type="entry name" value="J_dom_sf"/>
</dbReference>
<dbReference type="KEGG" id="sbf:JCM31447_19130"/>
<reference evidence="2 3" key="1">
    <citation type="submission" date="2018-12" db="EMBL/GenBank/DDBJ databases">
        <title>Rubrispira sanarue gen. nov., sp., nov., a member of the order Silvanigrellales, isolated from a brackish lake in Hamamatsu Japan.</title>
        <authorList>
            <person name="Maejima Y."/>
            <person name="Iino T."/>
            <person name="Muraguchi Y."/>
            <person name="Fukuda K."/>
            <person name="Nojiri H."/>
            <person name="Ohkuma M."/>
            <person name="Moriuchi R."/>
            <person name="Dohra H."/>
            <person name="Kimbara K."/>
            <person name="Shintani M."/>
        </authorList>
    </citation>
    <scope>NUCLEOTIDE SEQUENCE [LARGE SCALE GENOMIC DNA]</scope>
    <source>
        <strain evidence="2 3">RF1110005</strain>
    </source>
</reference>
<accession>A0A4P2VNC2</accession>
<dbReference type="OrthoDB" id="581986at2"/>
<organism evidence="2 3">
    <name type="scientific">Fluviispira sanaruensis</name>
    <dbReference type="NCBI Taxonomy" id="2493639"/>
    <lineage>
        <taxon>Bacteria</taxon>
        <taxon>Pseudomonadati</taxon>
        <taxon>Bdellovibrionota</taxon>
        <taxon>Oligoflexia</taxon>
        <taxon>Silvanigrellales</taxon>
        <taxon>Silvanigrellaceae</taxon>
        <taxon>Fluviispira</taxon>
    </lineage>
</organism>
<dbReference type="Proteomes" id="UP000291236">
    <property type="component" value="Chromosome"/>
</dbReference>
<feature type="domain" description="J" evidence="1">
    <location>
        <begin position="77"/>
        <end position="125"/>
    </location>
</feature>
<dbReference type="InterPro" id="IPR001623">
    <property type="entry name" value="DnaJ_domain"/>
</dbReference>
<keyword evidence="3" id="KW-1185">Reference proteome</keyword>
<name>A0A4P2VNC2_FLUSA</name>
<evidence type="ECO:0000259" key="1">
    <source>
        <dbReference type="Pfam" id="PF00226"/>
    </source>
</evidence>